<dbReference type="Gene3D" id="3.40.1280.10">
    <property type="match status" value="1"/>
</dbReference>
<evidence type="ECO:0000256" key="1">
    <source>
        <dbReference type="ARBA" id="ARBA00022603"/>
    </source>
</evidence>
<keyword evidence="1 4" id="KW-0489">Methyltransferase</keyword>
<dbReference type="Pfam" id="PF00588">
    <property type="entry name" value="SpoU_methylase"/>
    <property type="match status" value="1"/>
</dbReference>
<dbReference type="PANTHER" id="PTHR46429:SF1">
    <property type="entry name" value="23S RRNA (GUANOSINE-2'-O-)-METHYLTRANSFERASE RLMB"/>
    <property type="match status" value="1"/>
</dbReference>
<dbReference type="AlphaFoldDB" id="A0A521BNC3"/>
<dbReference type="Gene3D" id="3.30.1330.30">
    <property type="match status" value="1"/>
</dbReference>
<accession>A0A521BNC3</accession>
<dbReference type="PANTHER" id="PTHR46429">
    <property type="entry name" value="23S RRNA (GUANOSINE-2'-O-)-METHYLTRANSFERASE RLMB"/>
    <property type="match status" value="1"/>
</dbReference>
<dbReference type="Pfam" id="PF08032">
    <property type="entry name" value="SpoU_sub_bind"/>
    <property type="match status" value="1"/>
</dbReference>
<dbReference type="InterPro" id="IPR029026">
    <property type="entry name" value="tRNA_m1G_MTases_N"/>
</dbReference>
<dbReference type="InterPro" id="IPR029064">
    <property type="entry name" value="Ribosomal_eL30-like_sf"/>
</dbReference>
<organism evidence="4 5">
    <name type="scientific">Balnearium lithotrophicum</name>
    <dbReference type="NCBI Taxonomy" id="223788"/>
    <lineage>
        <taxon>Bacteria</taxon>
        <taxon>Pseudomonadati</taxon>
        <taxon>Aquificota</taxon>
        <taxon>Aquificia</taxon>
        <taxon>Desulfurobacteriales</taxon>
        <taxon>Desulfurobacteriaceae</taxon>
        <taxon>Balnearium</taxon>
    </lineage>
</organism>
<proteinExistence type="predicted"/>
<dbReference type="GO" id="GO:0006396">
    <property type="term" value="P:RNA processing"/>
    <property type="evidence" value="ECO:0007669"/>
    <property type="project" value="InterPro"/>
</dbReference>
<keyword evidence="2 4" id="KW-0808">Transferase</keyword>
<name>A0A521BNC3_9BACT</name>
<dbReference type="SMART" id="SM00967">
    <property type="entry name" value="SpoU_sub_bind"/>
    <property type="match status" value="1"/>
</dbReference>
<feature type="domain" description="RNA 2-O ribose methyltransferase substrate binding" evidence="3">
    <location>
        <begin position="5"/>
        <end position="78"/>
    </location>
</feature>
<dbReference type="InterPro" id="IPR001537">
    <property type="entry name" value="SpoU_MeTrfase"/>
</dbReference>
<dbReference type="SUPFAM" id="SSF55315">
    <property type="entry name" value="L30e-like"/>
    <property type="match status" value="1"/>
</dbReference>
<protein>
    <submittedName>
        <fullName evidence="4">23S rRNA (Guanosine2251-2'-O)-methyltransferase</fullName>
    </submittedName>
</protein>
<dbReference type="GO" id="GO:0005829">
    <property type="term" value="C:cytosol"/>
    <property type="evidence" value="ECO:0007669"/>
    <property type="project" value="TreeGrafter"/>
</dbReference>
<evidence type="ECO:0000256" key="2">
    <source>
        <dbReference type="ARBA" id="ARBA00022679"/>
    </source>
</evidence>
<sequence>MEELVVHGKNAVEEALKSGREIEKVYLQHGKFFTPEFLNLLKEKGIRFQWTKREQLEKLSGTRKNQGIVAILSPIRYAGEEELFNETFRKNSFFVVLDGVTEPQNVGTIARTVESFGGVGILLPSKGSSPINRVVVKASSGAIFHLKVTRSSNLKDSLERFISMGGSVYSVETGGEDIRKVSFEKPLSLILGSEGKGISEELLSISKRVLTIPTVGKTPSLNVSVSAAISIWEVFRSLD</sequence>
<dbReference type="OrthoDB" id="9785673at2"/>
<reference evidence="4 5" key="1">
    <citation type="submission" date="2017-05" db="EMBL/GenBank/DDBJ databases">
        <authorList>
            <person name="Varghese N."/>
            <person name="Submissions S."/>
        </authorList>
    </citation>
    <scope>NUCLEOTIDE SEQUENCE [LARGE SCALE GENOMIC DNA]</scope>
    <source>
        <strain evidence="4 5">DSM 16304</strain>
    </source>
</reference>
<dbReference type="NCBIfam" id="TIGR00186">
    <property type="entry name" value="rRNA_methyl_3"/>
    <property type="match status" value="1"/>
</dbReference>
<gene>
    <name evidence="4" type="ORF">SAMN06269117_10654</name>
</gene>
<dbReference type="GO" id="GO:0003723">
    <property type="term" value="F:RNA binding"/>
    <property type="evidence" value="ECO:0007669"/>
    <property type="project" value="InterPro"/>
</dbReference>
<evidence type="ECO:0000259" key="3">
    <source>
        <dbReference type="SMART" id="SM00967"/>
    </source>
</evidence>
<keyword evidence="5" id="KW-1185">Reference proteome</keyword>
<evidence type="ECO:0000313" key="5">
    <source>
        <dbReference type="Proteomes" id="UP000317315"/>
    </source>
</evidence>
<dbReference type="EMBL" id="FXTM01000006">
    <property type="protein sequence ID" value="SMO48615.1"/>
    <property type="molecule type" value="Genomic_DNA"/>
</dbReference>
<evidence type="ECO:0000313" key="4">
    <source>
        <dbReference type="EMBL" id="SMO48615.1"/>
    </source>
</evidence>
<dbReference type="GO" id="GO:0032259">
    <property type="term" value="P:methylation"/>
    <property type="evidence" value="ECO:0007669"/>
    <property type="project" value="UniProtKB-KW"/>
</dbReference>
<dbReference type="SUPFAM" id="SSF75217">
    <property type="entry name" value="alpha/beta knot"/>
    <property type="match status" value="1"/>
</dbReference>
<dbReference type="GO" id="GO:0008173">
    <property type="term" value="F:RNA methyltransferase activity"/>
    <property type="evidence" value="ECO:0007669"/>
    <property type="project" value="InterPro"/>
</dbReference>
<dbReference type="InterPro" id="IPR004441">
    <property type="entry name" value="rRNA_MeTrfase_TrmH"/>
</dbReference>
<dbReference type="CDD" id="cd18103">
    <property type="entry name" value="SpoU-like_RlmB"/>
    <property type="match status" value="1"/>
</dbReference>
<dbReference type="Proteomes" id="UP000317315">
    <property type="component" value="Unassembled WGS sequence"/>
</dbReference>
<dbReference type="InterPro" id="IPR029028">
    <property type="entry name" value="Alpha/beta_knot_MTases"/>
</dbReference>
<dbReference type="RefSeq" id="WP_142934669.1">
    <property type="nucleotide sequence ID" value="NZ_FXTM01000006.1"/>
</dbReference>
<dbReference type="InterPro" id="IPR013123">
    <property type="entry name" value="SpoU_subst-bd"/>
</dbReference>